<evidence type="ECO:0000256" key="6">
    <source>
        <dbReference type="ARBA" id="ARBA00022989"/>
    </source>
</evidence>
<reference evidence="10" key="1">
    <citation type="submission" date="2021-05" db="EMBL/GenBank/DDBJ databases">
        <title>The genome of the haptophyte Pavlova lutheri (Diacronema luteri, Pavlovales) - a model for lipid biosynthesis in eukaryotic algae.</title>
        <authorList>
            <person name="Hulatt C.J."/>
            <person name="Posewitz M.C."/>
        </authorList>
    </citation>
    <scope>NUCLEOTIDE SEQUENCE</scope>
    <source>
        <strain evidence="10">NIVA-4/92</strain>
    </source>
</reference>
<feature type="transmembrane region" description="Helical" evidence="9">
    <location>
        <begin position="51"/>
        <end position="71"/>
    </location>
</feature>
<keyword evidence="8 9" id="KW-0472">Membrane</keyword>
<evidence type="ECO:0000256" key="3">
    <source>
        <dbReference type="ARBA" id="ARBA00014604"/>
    </source>
</evidence>
<keyword evidence="6 9" id="KW-1133">Transmembrane helix</keyword>
<dbReference type="AlphaFoldDB" id="A0A8J5XV26"/>
<dbReference type="Proteomes" id="UP000751190">
    <property type="component" value="Unassembled WGS sequence"/>
</dbReference>
<accession>A0A8J5XV26</accession>
<feature type="transmembrane region" description="Helical" evidence="9">
    <location>
        <begin position="18"/>
        <end position="39"/>
    </location>
</feature>
<evidence type="ECO:0000256" key="8">
    <source>
        <dbReference type="ARBA" id="ARBA00023136"/>
    </source>
</evidence>
<keyword evidence="11" id="KW-1185">Reference proteome</keyword>
<evidence type="ECO:0000256" key="4">
    <source>
        <dbReference type="ARBA" id="ARBA00022692"/>
    </source>
</evidence>
<keyword evidence="4 9" id="KW-0812">Transmembrane</keyword>
<comment type="caution">
    <text evidence="10">The sequence shown here is derived from an EMBL/GenBank/DDBJ whole genome shotgun (WGS) entry which is preliminary data.</text>
</comment>
<evidence type="ECO:0000256" key="2">
    <source>
        <dbReference type="ARBA" id="ARBA00007020"/>
    </source>
</evidence>
<gene>
    <name evidence="10" type="ORF">KFE25_000360</name>
</gene>
<keyword evidence="5" id="KW-0999">Mitochondrion inner membrane</keyword>
<dbReference type="PANTHER" id="PTHR13603">
    <property type="entry name" value="TRANSMEMBRANE PROTEIN 186"/>
    <property type="match status" value="1"/>
</dbReference>
<dbReference type="OrthoDB" id="6147888at2759"/>
<evidence type="ECO:0000256" key="9">
    <source>
        <dbReference type="SAM" id="Phobius"/>
    </source>
</evidence>
<proteinExistence type="inferred from homology"/>
<dbReference type="PANTHER" id="PTHR13603:SF1">
    <property type="entry name" value="TRANSMEMBRANE PROTEIN 186"/>
    <property type="match status" value="1"/>
</dbReference>
<organism evidence="10 11">
    <name type="scientific">Diacronema lutheri</name>
    <name type="common">Unicellular marine alga</name>
    <name type="synonym">Monochrysis lutheri</name>
    <dbReference type="NCBI Taxonomy" id="2081491"/>
    <lineage>
        <taxon>Eukaryota</taxon>
        <taxon>Haptista</taxon>
        <taxon>Haptophyta</taxon>
        <taxon>Pavlovophyceae</taxon>
        <taxon>Pavlovales</taxon>
        <taxon>Pavlovaceae</taxon>
        <taxon>Diacronema</taxon>
    </lineage>
</organism>
<dbReference type="GO" id="GO:0005743">
    <property type="term" value="C:mitochondrial inner membrane"/>
    <property type="evidence" value="ECO:0007669"/>
    <property type="project" value="UniProtKB-SubCell"/>
</dbReference>
<evidence type="ECO:0000256" key="1">
    <source>
        <dbReference type="ARBA" id="ARBA00004448"/>
    </source>
</evidence>
<sequence length="162" mass="17264">MAAGALIYRSPWVLGARLLLRAKVLQVGTMVGVGAPLAIAMRAGELGLGEYAVLGSTFAGSVVVGASLAFISERFVGEIRLHKEAGSVVVSTLSVWGQRLDHVYPVAAVVPLAPRTVQQRRAVPLVFHTDAKGRQHVVILRDDHAVDRPALEQLLTGKAVMR</sequence>
<keyword evidence="7" id="KW-0496">Mitochondrion</keyword>
<evidence type="ECO:0000256" key="7">
    <source>
        <dbReference type="ARBA" id="ARBA00023128"/>
    </source>
</evidence>
<comment type="subcellular location">
    <subcellularLocation>
        <location evidence="1">Mitochondrion inner membrane</location>
        <topology evidence="1">Multi-pass membrane protein</topology>
    </subcellularLocation>
</comment>
<protein>
    <recommendedName>
        <fullName evidence="3">Transmembrane protein 186</fullName>
    </recommendedName>
</protein>
<evidence type="ECO:0000313" key="10">
    <source>
        <dbReference type="EMBL" id="KAG8467044.1"/>
    </source>
</evidence>
<name>A0A8J5XV26_DIALT</name>
<evidence type="ECO:0000256" key="5">
    <source>
        <dbReference type="ARBA" id="ARBA00022792"/>
    </source>
</evidence>
<dbReference type="InterPro" id="IPR026571">
    <property type="entry name" value="Tmem186"/>
</dbReference>
<dbReference type="EMBL" id="JAGTXO010000006">
    <property type="protein sequence ID" value="KAG8467044.1"/>
    <property type="molecule type" value="Genomic_DNA"/>
</dbReference>
<evidence type="ECO:0000313" key="11">
    <source>
        <dbReference type="Proteomes" id="UP000751190"/>
    </source>
</evidence>
<comment type="similarity">
    <text evidence="2">Belongs to the TMEM186 family.</text>
</comment>